<evidence type="ECO:0000313" key="5">
    <source>
        <dbReference type="Proteomes" id="UP001165342"/>
    </source>
</evidence>
<dbReference type="InterPro" id="IPR001789">
    <property type="entry name" value="Sig_transdc_resp-reg_receiver"/>
</dbReference>
<dbReference type="Proteomes" id="UP001165342">
    <property type="component" value="Unassembled WGS sequence"/>
</dbReference>
<organism evidence="4 5">
    <name type="scientific">Sphingomonas hankyongi</name>
    <dbReference type="NCBI Taxonomy" id="2908209"/>
    <lineage>
        <taxon>Bacteria</taxon>
        <taxon>Pseudomonadati</taxon>
        <taxon>Pseudomonadota</taxon>
        <taxon>Alphaproteobacteria</taxon>
        <taxon>Sphingomonadales</taxon>
        <taxon>Sphingomonadaceae</taxon>
        <taxon>Sphingomonas</taxon>
    </lineage>
</organism>
<evidence type="ECO:0000313" key="4">
    <source>
        <dbReference type="EMBL" id="MCL6730721.1"/>
    </source>
</evidence>
<dbReference type="InterPro" id="IPR011006">
    <property type="entry name" value="CheY-like_superfamily"/>
</dbReference>
<sequence length="137" mass="14213">MLLLVEDDALVVMVAEDALKQGGYAVRVAATGAEAVTALDAPSANFAAVITDIGLGLGPDGWEVARHAREQQADMPIVYMTAESAGEWPTRGVPNSLLVQNPYAPAQLLAAISTLIMNADASRATSEPPCDPPRAGD</sequence>
<dbReference type="Pfam" id="PF00072">
    <property type="entry name" value="Response_reg"/>
    <property type="match status" value="1"/>
</dbReference>
<dbReference type="SUPFAM" id="SSF52172">
    <property type="entry name" value="CheY-like"/>
    <property type="match status" value="1"/>
</dbReference>
<feature type="domain" description="Response regulatory" evidence="3">
    <location>
        <begin position="1"/>
        <end position="116"/>
    </location>
</feature>
<evidence type="ECO:0000256" key="2">
    <source>
        <dbReference type="PROSITE-ProRule" id="PRU00169"/>
    </source>
</evidence>
<keyword evidence="1 2" id="KW-0597">Phosphoprotein</keyword>
<keyword evidence="5" id="KW-1185">Reference proteome</keyword>
<feature type="modified residue" description="4-aspartylphosphate" evidence="2">
    <location>
        <position position="52"/>
    </location>
</feature>
<comment type="caution">
    <text evidence="4">The sequence shown here is derived from an EMBL/GenBank/DDBJ whole genome shotgun (WGS) entry which is preliminary data.</text>
</comment>
<evidence type="ECO:0000256" key="1">
    <source>
        <dbReference type="ARBA" id="ARBA00022553"/>
    </source>
</evidence>
<accession>A0ABT0S4R1</accession>
<reference evidence="4" key="1">
    <citation type="submission" date="2022-05" db="EMBL/GenBank/DDBJ databases">
        <authorList>
            <person name="Jo J.-H."/>
            <person name="Im W.-T."/>
        </authorList>
    </citation>
    <scope>NUCLEOTIDE SEQUENCE</scope>
    <source>
        <strain evidence="4">SE220</strain>
    </source>
</reference>
<dbReference type="SMART" id="SM00448">
    <property type="entry name" value="REC"/>
    <property type="match status" value="1"/>
</dbReference>
<dbReference type="PANTHER" id="PTHR44591">
    <property type="entry name" value="STRESS RESPONSE REGULATOR PROTEIN 1"/>
    <property type="match status" value="1"/>
</dbReference>
<proteinExistence type="predicted"/>
<dbReference type="Gene3D" id="3.40.50.2300">
    <property type="match status" value="1"/>
</dbReference>
<dbReference type="RefSeq" id="WP_249832189.1">
    <property type="nucleotide sequence ID" value="NZ_JAMGBE010000003.1"/>
</dbReference>
<dbReference type="PROSITE" id="PS50110">
    <property type="entry name" value="RESPONSE_REGULATORY"/>
    <property type="match status" value="1"/>
</dbReference>
<name>A0ABT0S4R1_9SPHN</name>
<dbReference type="EMBL" id="JAMGBE010000003">
    <property type="protein sequence ID" value="MCL6730721.1"/>
    <property type="molecule type" value="Genomic_DNA"/>
</dbReference>
<protein>
    <submittedName>
        <fullName evidence="4">Response regulator</fullName>
    </submittedName>
</protein>
<evidence type="ECO:0000259" key="3">
    <source>
        <dbReference type="PROSITE" id="PS50110"/>
    </source>
</evidence>
<dbReference type="InterPro" id="IPR050595">
    <property type="entry name" value="Bact_response_regulator"/>
</dbReference>
<gene>
    <name evidence="4" type="ORF">LZ538_11760</name>
</gene>
<dbReference type="PANTHER" id="PTHR44591:SF21">
    <property type="entry name" value="TWO-COMPONENT RESPONSE REGULATOR"/>
    <property type="match status" value="1"/>
</dbReference>